<accession>A0A4U5NJD3</accession>
<evidence type="ECO:0000313" key="2">
    <source>
        <dbReference type="Proteomes" id="UP000298663"/>
    </source>
</evidence>
<comment type="caution">
    <text evidence="1">The sequence shown here is derived from an EMBL/GenBank/DDBJ whole genome shotgun (WGS) entry which is preliminary data.</text>
</comment>
<organism evidence="1 2">
    <name type="scientific">Steinernema carpocapsae</name>
    <name type="common">Entomopathogenic nematode</name>
    <dbReference type="NCBI Taxonomy" id="34508"/>
    <lineage>
        <taxon>Eukaryota</taxon>
        <taxon>Metazoa</taxon>
        <taxon>Ecdysozoa</taxon>
        <taxon>Nematoda</taxon>
        <taxon>Chromadorea</taxon>
        <taxon>Rhabditida</taxon>
        <taxon>Tylenchina</taxon>
        <taxon>Panagrolaimomorpha</taxon>
        <taxon>Strongyloidoidea</taxon>
        <taxon>Steinernematidae</taxon>
        <taxon>Steinernema</taxon>
    </lineage>
</organism>
<dbReference type="Proteomes" id="UP000298663">
    <property type="component" value="Unassembled WGS sequence"/>
</dbReference>
<proteinExistence type="predicted"/>
<name>A0A4U5NJD3_STECR</name>
<gene>
    <name evidence="1" type="ORF">L596_016919</name>
</gene>
<sequence>MILTSSAHLHRSNGVVGGHVSKCMWRHLSRLSRIRRRRFVFFFCAKRLRDVTNTFRPLSLKNGLALAKGSVTLKPQQCVKL</sequence>
<keyword evidence="2" id="KW-1185">Reference proteome</keyword>
<protein>
    <submittedName>
        <fullName evidence="1">Uncharacterized protein</fullName>
    </submittedName>
</protein>
<evidence type="ECO:0000313" key="1">
    <source>
        <dbReference type="EMBL" id="TKR83299.1"/>
    </source>
</evidence>
<reference evidence="1 2" key="1">
    <citation type="journal article" date="2015" name="Genome Biol.">
        <title>Comparative genomics of Steinernema reveals deeply conserved gene regulatory networks.</title>
        <authorList>
            <person name="Dillman A.R."/>
            <person name="Macchietto M."/>
            <person name="Porter C.F."/>
            <person name="Rogers A."/>
            <person name="Williams B."/>
            <person name="Antoshechkin I."/>
            <person name="Lee M.M."/>
            <person name="Goodwin Z."/>
            <person name="Lu X."/>
            <person name="Lewis E.E."/>
            <person name="Goodrich-Blair H."/>
            <person name="Stock S.P."/>
            <person name="Adams B.J."/>
            <person name="Sternberg P.W."/>
            <person name="Mortazavi A."/>
        </authorList>
    </citation>
    <scope>NUCLEOTIDE SEQUENCE [LARGE SCALE GENOMIC DNA]</scope>
    <source>
        <strain evidence="1 2">ALL</strain>
    </source>
</reference>
<dbReference type="EMBL" id="AZBU02000004">
    <property type="protein sequence ID" value="TKR83299.1"/>
    <property type="molecule type" value="Genomic_DNA"/>
</dbReference>
<dbReference type="AlphaFoldDB" id="A0A4U5NJD3"/>
<reference evidence="1 2" key="2">
    <citation type="journal article" date="2019" name="G3 (Bethesda)">
        <title>Hybrid Assembly of the Genome of the Entomopathogenic Nematode Steinernema carpocapsae Identifies the X-Chromosome.</title>
        <authorList>
            <person name="Serra L."/>
            <person name="Macchietto M."/>
            <person name="Macias-Munoz A."/>
            <person name="McGill C.J."/>
            <person name="Rodriguez I.M."/>
            <person name="Rodriguez B."/>
            <person name="Murad R."/>
            <person name="Mortazavi A."/>
        </authorList>
    </citation>
    <scope>NUCLEOTIDE SEQUENCE [LARGE SCALE GENOMIC DNA]</scope>
    <source>
        <strain evidence="1 2">ALL</strain>
    </source>
</reference>